<sequence>MTSPSSKSFKFLLFTTIKFMKKEDGAQVKNIKVHKLVSVL</sequence>
<name>A0A0G1DHE3_9BACT</name>
<evidence type="ECO:0000313" key="1">
    <source>
        <dbReference type="EMBL" id="KKS70226.1"/>
    </source>
</evidence>
<dbReference type="Proteomes" id="UP000034785">
    <property type="component" value="Unassembled WGS sequence"/>
</dbReference>
<accession>A0A0G1DHE3</accession>
<dbReference type="AlphaFoldDB" id="A0A0G1DHE3"/>
<reference evidence="1 2" key="1">
    <citation type="journal article" date="2015" name="Nature">
        <title>rRNA introns, odd ribosomes, and small enigmatic genomes across a large radiation of phyla.</title>
        <authorList>
            <person name="Brown C.T."/>
            <person name="Hug L.A."/>
            <person name="Thomas B.C."/>
            <person name="Sharon I."/>
            <person name="Castelle C.J."/>
            <person name="Singh A."/>
            <person name="Wilkins M.J."/>
            <person name="Williams K.H."/>
            <person name="Banfield J.F."/>
        </authorList>
    </citation>
    <scope>NUCLEOTIDE SEQUENCE [LARGE SCALE GENOMIC DNA]</scope>
</reference>
<dbReference type="EMBL" id="LCEJ01000032">
    <property type="protein sequence ID" value="KKS70226.1"/>
    <property type="molecule type" value="Genomic_DNA"/>
</dbReference>
<organism evidence="1 2">
    <name type="scientific">Candidatus Daviesbacteria bacterium GW2011_GWA2_42_7</name>
    <dbReference type="NCBI Taxonomy" id="1618425"/>
    <lineage>
        <taxon>Bacteria</taxon>
        <taxon>Candidatus Daviesiibacteriota</taxon>
    </lineage>
</organism>
<comment type="caution">
    <text evidence="1">The sequence shown here is derived from an EMBL/GenBank/DDBJ whole genome shotgun (WGS) entry which is preliminary data.</text>
</comment>
<gene>
    <name evidence="1" type="ORF">UV41_C0032G0004</name>
</gene>
<evidence type="ECO:0000313" key="2">
    <source>
        <dbReference type="Proteomes" id="UP000034785"/>
    </source>
</evidence>
<protein>
    <submittedName>
        <fullName evidence="1">Uncharacterized protein</fullName>
    </submittedName>
</protein>
<proteinExistence type="predicted"/>